<keyword evidence="2" id="KW-0472">Membrane</keyword>
<feature type="transmembrane region" description="Helical" evidence="2">
    <location>
        <begin position="239"/>
        <end position="260"/>
    </location>
</feature>
<dbReference type="AlphaFoldDB" id="A0A6J3MI75"/>
<reference evidence="4" key="2">
    <citation type="submission" date="2020-04" db="EMBL/GenBank/DDBJ databases">
        <authorList>
            <consortium name="NCBI Genome Project"/>
        </authorList>
    </citation>
    <scope>NUCLEOTIDE SEQUENCE</scope>
    <source>
        <strain evidence="4">CBS 342.82</strain>
    </source>
</reference>
<keyword evidence="2" id="KW-0812">Transmembrane</keyword>
<dbReference type="GeneID" id="54361552"/>
<reference evidence="4" key="3">
    <citation type="submission" date="2025-08" db="UniProtKB">
        <authorList>
            <consortium name="RefSeq"/>
        </authorList>
    </citation>
    <scope>IDENTIFICATION</scope>
    <source>
        <strain evidence="4">CBS 342.82</strain>
    </source>
</reference>
<accession>A0A6J3MI75</accession>
<dbReference type="RefSeq" id="XP_033464667.1">
    <property type="nucleotide sequence ID" value="XM_033603752.1"/>
</dbReference>
<evidence type="ECO:0000313" key="3">
    <source>
        <dbReference type="Proteomes" id="UP000504637"/>
    </source>
</evidence>
<evidence type="ECO:0000313" key="4">
    <source>
        <dbReference type="RefSeq" id="XP_033464667.1"/>
    </source>
</evidence>
<feature type="transmembrane region" description="Helical" evidence="2">
    <location>
        <begin position="196"/>
        <end position="219"/>
    </location>
</feature>
<dbReference type="OrthoDB" id="60858at2759"/>
<feature type="transmembrane region" description="Helical" evidence="2">
    <location>
        <begin position="78"/>
        <end position="97"/>
    </location>
</feature>
<evidence type="ECO:0000256" key="2">
    <source>
        <dbReference type="SAM" id="Phobius"/>
    </source>
</evidence>
<name>A0A6J3MI75_9PEZI</name>
<gene>
    <name evidence="4" type="ORF">K489DRAFT_375751</name>
</gene>
<protein>
    <recommendedName>
        <fullName evidence="5">Emopamil-binding protein</fullName>
    </recommendedName>
</protein>
<dbReference type="Proteomes" id="UP000504637">
    <property type="component" value="Unplaced"/>
</dbReference>
<evidence type="ECO:0008006" key="5">
    <source>
        <dbReference type="Google" id="ProtNLM"/>
    </source>
</evidence>
<keyword evidence="3" id="KW-1185">Reference proteome</keyword>
<sequence>MVATRNHPKDFPPPPASLTGESSPTKRTTRSSTTAASASPTPTPTKSSSSTTSLSKATDPSGARAAGAWTHTPSNLTLIWLAISLPLVIWDTGYVLLRPWSMPGGFLHSPIWAPYELYGRVDYVYGWPAYESNDGWTASQGWVNLVETAAYLGYLYLVYAYGARESEVVGRGAPDAMRSVGGLRWLTESRTLEGRVAAIAVLVAYSTALVTFAKTVLYWLIEALSGFDSIGHNDWTSLIFLWIIPNGAWLVFPLYMLYVFGQEILEGLETAVIPAKKRD</sequence>
<feature type="compositionally biased region" description="Low complexity" evidence="1">
    <location>
        <begin position="22"/>
        <end position="58"/>
    </location>
</feature>
<dbReference type="PANTHER" id="PTHR37919:SF2">
    <property type="entry name" value="EXPERA DOMAIN-CONTAINING PROTEIN"/>
    <property type="match status" value="1"/>
</dbReference>
<dbReference type="PANTHER" id="PTHR37919">
    <property type="entry name" value="PROTEIN CBG05606"/>
    <property type="match status" value="1"/>
</dbReference>
<proteinExistence type="predicted"/>
<organism evidence="4">
    <name type="scientific">Dissoconium aciculare CBS 342.82</name>
    <dbReference type="NCBI Taxonomy" id="1314786"/>
    <lineage>
        <taxon>Eukaryota</taxon>
        <taxon>Fungi</taxon>
        <taxon>Dikarya</taxon>
        <taxon>Ascomycota</taxon>
        <taxon>Pezizomycotina</taxon>
        <taxon>Dothideomycetes</taxon>
        <taxon>Dothideomycetidae</taxon>
        <taxon>Mycosphaerellales</taxon>
        <taxon>Dissoconiaceae</taxon>
        <taxon>Dissoconium</taxon>
    </lineage>
</organism>
<reference evidence="4" key="1">
    <citation type="submission" date="2020-01" db="EMBL/GenBank/DDBJ databases">
        <authorList>
            <consortium name="DOE Joint Genome Institute"/>
            <person name="Haridas S."/>
            <person name="Albert R."/>
            <person name="Binder M."/>
            <person name="Bloem J."/>
            <person name="Labutti K."/>
            <person name="Salamov A."/>
            <person name="Andreopoulos B."/>
            <person name="Baker S.E."/>
            <person name="Barry K."/>
            <person name="Bills G."/>
            <person name="Bluhm B.H."/>
            <person name="Cannon C."/>
            <person name="Castanera R."/>
            <person name="Culley D.E."/>
            <person name="Daum C."/>
            <person name="Ezra D."/>
            <person name="Gonzalez J.B."/>
            <person name="Henrissat B."/>
            <person name="Kuo A."/>
            <person name="Liang C."/>
            <person name="Lipzen A."/>
            <person name="Lutzoni F."/>
            <person name="Magnuson J."/>
            <person name="Mondo S."/>
            <person name="Nolan M."/>
            <person name="Ohm R."/>
            <person name="Pangilinan J."/>
            <person name="Park H.-J."/>
            <person name="Ramirez L."/>
            <person name="Alfaro M."/>
            <person name="Sun H."/>
            <person name="Tritt A."/>
            <person name="Yoshinaga Y."/>
            <person name="Zwiers L.-H."/>
            <person name="Turgeon B.G."/>
            <person name="Goodwin S.B."/>
            <person name="Spatafora J.W."/>
            <person name="Crous P.W."/>
            <person name="Grigoriev I.V."/>
        </authorList>
    </citation>
    <scope>NUCLEOTIDE SEQUENCE</scope>
    <source>
        <strain evidence="4">CBS 342.82</strain>
    </source>
</reference>
<feature type="region of interest" description="Disordered" evidence="1">
    <location>
        <begin position="1"/>
        <end position="66"/>
    </location>
</feature>
<evidence type="ECO:0000256" key="1">
    <source>
        <dbReference type="SAM" id="MobiDB-lite"/>
    </source>
</evidence>
<keyword evidence="2" id="KW-1133">Transmembrane helix</keyword>